<evidence type="ECO:0000313" key="2">
    <source>
        <dbReference type="Proteomes" id="UP000008030"/>
    </source>
</evidence>
<dbReference type="Proteomes" id="UP000008030">
    <property type="component" value="Segment"/>
</dbReference>
<dbReference type="OrthoDB" id="35386at10239"/>
<dbReference type="KEGG" id="vg:4306170"/>
<reference evidence="1 2" key="1">
    <citation type="journal article" date="2006" name="J. Virol.">
        <title>Genomic sequence of Spodoptera frugiperda Ascovirus 1a, an enveloped, double-stranded DNA insect virus that manipulates apoptosis for viral reproduction.</title>
        <authorList>
            <person name="Bideshi D.K."/>
            <person name="Demattei M.V."/>
            <person name="Rouleux-Bonnin F."/>
            <person name="Stasiak K."/>
            <person name="Tan Y."/>
            <person name="Bigot S."/>
            <person name="Bigot Y."/>
            <person name="Federici B.A."/>
        </authorList>
    </citation>
    <scope>NUCLEOTIDE SEQUENCE [LARGE SCALE GENOMIC DNA]</scope>
    <source>
        <strain evidence="2">SvAV-1a</strain>
    </source>
</reference>
<sequence>MSTEPLVSIDVILPVYAMMGKLKCTSEPALQVKAFGPRIPVNVYLDTDKIPKEQLQPVDYVLIRCKSRHPSNATSSLLTFFVTLKAAEMSQAIAIEGIVPTTFRAINCGVPVGKSSSKALTACADLWYEYDSSTGTLSHPLSYSLRERELIVRIAYPLQVVRRTATLLNIVKNVDMLWQAKYPELNSAPKSVSELIVWLPGKQSQIYVDNRKLVWIVCACLLFAYILG</sequence>
<dbReference type="RefSeq" id="YP_762358.1">
    <property type="nucleotide sequence ID" value="NC_008361.1"/>
</dbReference>
<protein>
    <submittedName>
        <fullName evidence="1">25.4 kDa</fullName>
    </submittedName>
</protein>
<evidence type="ECO:0000313" key="1">
    <source>
        <dbReference type="EMBL" id="CAL44603.1"/>
    </source>
</evidence>
<proteinExistence type="predicted"/>
<accession>Q0E598</accession>
<name>Q0E598_SFAVA</name>
<organism evidence="1 2">
    <name type="scientific">Spodoptera frugiperda ascovirus 1a</name>
    <name type="common">SfAV-1a</name>
    <dbReference type="NCBI Taxonomy" id="113370"/>
    <lineage>
        <taxon>Viruses</taxon>
        <taxon>Varidnaviria</taxon>
        <taxon>Bamfordvirae</taxon>
        <taxon>Nucleocytoviricota</taxon>
        <taxon>Megaviricetes</taxon>
        <taxon>Pimascovirales</taxon>
        <taxon>Pimascovirales incertae sedis</taxon>
        <taxon>Ascoviridae</taxon>
        <taxon>Ascovirus</taxon>
        <taxon>Ascovirus sfav1a</taxon>
    </lineage>
</organism>
<dbReference type="GeneID" id="4306170"/>
<dbReference type="EMBL" id="AM398843">
    <property type="protein sequence ID" value="CAL44603.1"/>
    <property type="molecule type" value="Genomic_DNA"/>
</dbReference>
<organismHost>
    <name type="scientific">Spodoptera frugiperda</name>
    <name type="common">Fall armyworm</name>
    <dbReference type="NCBI Taxonomy" id="7108"/>
</organismHost>
<keyword evidence="2" id="KW-1185">Reference proteome</keyword>
<gene>
    <name evidence="1" type="primary">ORF003</name>
</gene>